<evidence type="ECO:0000256" key="4">
    <source>
        <dbReference type="PROSITE-ProRule" id="PRU00335"/>
    </source>
</evidence>
<dbReference type="PRINTS" id="PR00455">
    <property type="entry name" value="HTHTETR"/>
</dbReference>
<dbReference type="PANTHER" id="PTHR47506">
    <property type="entry name" value="TRANSCRIPTIONAL REGULATORY PROTEIN"/>
    <property type="match status" value="1"/>
</dbReference>
<keyword evidence="2 4" id="KW-0238">DNA-binding</keyword>
<evidence type="ECO:0000259" key="5">
    <source>
        <dbReference type="PROSITE" id="PS50977"/>
    </source>
</evidence>
<accession>A0A1K1QYV2</accession>
<protein>
    <submittedName>
        <fullName evidence="6">DNA-binding transcriptional regulator, AcrR family</fullName>
    </submittedName>
</protein>
<dbReference type="PANTHER" id="PTHR47506:SF1">
    <property type="entry name" value="HTH-TYPE TRANSCRIPTIONAL REGULATOR YJDC"/>
    <property type="match status" value="1"/>
</dbReference>
<keyword evidence="3" id="KW-0804">Transcription</keyword>
<proteinExistence type="predicted"/>
<evidence type="ECO:0000313" key="6">
    <source>
        <dbReference type="EMBL" id="SFW65048.1"/>
    </source>
</evidence>
<dbReference type="InterPro" id="IPR049484">
    <property type="entry name" value="Rv0078-like_C"/>
</dbReference>
<dbReference type="Pfam" id="PF21351">
    <property type="entry name" value="TetR_C_41"/>
    <property type="match status" value="1"/>
</dbReference>
<dbReference type="STRING" id="546364.SAMN04489730_2418"/>
<dbReference type="Pfam" id="PF00440">
    <property type="entry name" value="TetR_N"/>
    <property type="match status" value="1"/>
</dbReference>
<keyword evidence="7" id="KW-1185">Reference proteome</keyword>
<name>A0A1K1QYV2_9PSEU</name>
<evidence type="ECO:0000313" key="7">
    <source>
        <dbReference type="Proteomes" id="UP000182740"/>
    </source>
</evidence>
<dbReference type="GO" id="GO:0003677">
    <property type="term" value="F:DNA binding"/>
    <property type="evidence" value="ECO:0007669"/>
    <property type="project" value="UniProtKB-UniRule"/>
</dbReference>
<dbReference type="InterPro" id="IPR009057">
    <property type="entry name" value="Homeodomain-like_sf"/>
</dbReference>
<sequence>MSYAVRMSTVKSRREQYSAATRAALLAAATRRFAENGFAGTALEDIAADIQATRGAIYHHFANKTALFEAVFEQLETEAFERSATAAARAPDPWSAAFAALDAFLDRCCDPVYGKLVWREAPIALGWLRWQAAEEQYAYGLVEQLVKALMDGGDIEPQPLEATTRLVFGMVGTAGMALAEASDADKPRVKAEYAAVIGRMAAGLRGA</sequence>
<keyword evidence="1" id="KW-0805">Transcription regulation</keyword>
<dbReference type="AlphaFoldDB" id="A0A1K1QYV2"/>
<dbReference type="EMBL" id="FPJG01000006">
    <property type="protein sequence ID" value="SFW65048.1"/>
    <property type="molecule type" value="Genomic_DNA"/>
</dbReference>
<gene>
    <name evidence="6" type="ORF">SAMN04489730_2418</name>
</gene>
<dbReference type="Gene3D" id="1.10.357.10">
    <property type="entry name" value="Tetracycline Repressor, domain 2"/>
    <property type="match status" value="1"/>
</dbReference>
<dbReference type="PROSITE" id="PS50977">
    <property type="entry name" value="HTH_TETR_2"/>
    <property type="match status" value="1"/>
</dbReference>
<feature type="DNA-binding region" description="H-T-H motif" evidence="4">
    <location>
        <begin position="42"/>
        <end position="61"/>
    </location>
</feature>
<evidence type="ECO:0000256" key="1">
    <source>
        <dbReference type="ARBA" id="ARBA00023015"/>
    </source>
</evidence>
<dbReference type="Proteomes" id="UP000182740">
    <property type="component" value="Unassembled WGS sequence"/>
</dbReference>
<dbReference type="SUPFAM" id="SSF46689">
    <property type="entry name" value="Homeodomain-like"/>
    <property type="match status" value="1"/>
</dbReference>
<reference evidence="7" key="1">
    <citation type="submission" date="2016-11" db="EMBL/GenBank/DDBJ databases">
        <authorList>
            <person name="Varghese N."/>
            <person name="Submissions S."/>
        </authorList>
    </citation>
    <scope>NUCLEOTIDE SEQUENCE [LARGE SCALE GENOMIC DNA]</scope>
    <source>
        <strain evidence="7">DSM 44671</strain>
    </source>
</reference>
<evidence type="ECO:0000256" key="2">
    <source>
        <dbReference type="ARBA" id="ARBA00023125"/>
    </source>
</evidence>
<dbReference type="InterPro" id="IPR001647">
    <property type="entry name" value="HTH_TetR"/>
</dbReference>
<feature type="domain" description="HTH tetR-type" evidence="5">
    <location>
        <begin position="19"/>
        <end position="79"/>
    </location>
</feature>
<organism evidence="6 7">
    <name type="scientific">Amycolatopsis australiensis</name>
    <dbReference type="NCBI Taxonomy" id="546364"/>
    <lineage>
        <taxon>Bacteria</taxon>
        <taxon>Bacillati</taxon>
        <taxon>Actinomycetota</taxon>
        <taxon>Actinomycetes</taxon>
        <taxon>Pseudonocardiales</taxon>
        <taxon>Pseudonocardiaceae</taxon>
        <taxon>Amycolatopsis</taxon>
    </lineage>
</organism>
<evidence type="ECO:0000256" key="3">
    <source>
        <dbReference type="ARBA" id="ARBA00023163"/>
    </source>
</evidence>